<comment type="caution">
    <text evidence="1">The sequence shown here is derived from an EMBL/GenBank/DDBJ whole genome shotgun (WGS) entry which is preliminary data.</text>
</comment>
<dbReference type="Proteomes" id="UP001165267">
    <property type="component" value="Unassembled WGS sequence"/>
</dbReference>
<evidence type="ECO:0000313" key="2">
    <source>
        <dbReference type="Proteomes" id="UP001165267"/>
    </source>
</evidence>
<accession>A0ABT1XEG5</accession>
<sequence length="79" mass="8857">MLNLFLFTELGKKHGRVSVSAFSRTLRMNSNGAVFFKCGPSKSTAELAEPVLTSLYHSGQSRMRDEPPAWLLAQFKPNR</sequence>
<organism evidence="1 2">
    <name type="scientific">Limnobacter parvus</name>
    <dbReference type="NCBI Taxonomy" id="2939690"/>
    <lineage>
        <taxon>Bacteria</taxon>
        <taxon>Pseudomonadati</taxon>
        <taxon>Pseudomonadota</taxon>
        <taxon>Betaproteobacteria</taxon>
        <taxon>Burkholderiales</taxon>
        <taxon>Burkholderiaceae</taxon>
        <taxon>Limnobacter</taxon>
    </lineage>
</organism>
<gene>
    <name evidence="1" type="ORF">NSP04_03320</name>
</gene>
<keyword evidence="2" id="KW-1185">Reference proteome</keyword>
<dbReference type="EMBL" id="JANKHG010000014">
    <property type="protein sequence ID" value="MCR2745672.1"/>
    <property type="molecule type" value="Genomic_DNA"/>
</dbReference>
<evidence type="ECO:0000313" key="1">
    <source>
        <dbReference type="EMBL" id="MCR2745672.1"/>
    </source>
</evidence>
<reference evidence="1" key="1">
    <citation type="submission" date="2022-07" db="EMBL/GenBank/DDBJ databases">
        <authorList>
            <person name="Xamxidin M."/>
        </authorList>
    </citation>
    <scope>NUCLEOTIDE SEQUENCE</scope>
    <source>
        <strain evidence="1">YS8-69</strain>
    </source>
</reference>
<protein>
    <submittedName>
        <fullName evidence="1">Uncharacterized protein</fullName>
    </submittedName>
</protein>
<dbReference type="RefSeq" id="WP_257510914.1">
    <property type="nucleotide sequence ID" value="NZ_JANKHG010000014.1"/>
</dbReference>
<proteinExistence type="predicted"/>
<name>A0ABT1XEG5_9BURK</name>